<evidence type="ECO:0000313" key="2">
    <source>
        <dbReference type="Proteomes" id="UP001316087"/>
    </source>
</evidence>
<protein>
    <recommendedName>
        <fullName evidence="3">DUF4145 domain-containing protein</fullName>
    </recommendedName>
</protein>
<sequence>MDLSKLLRKPPAEDYQQVDTFWFPEEREDYEYSDENEDDTPLLIGQHVILDAGQVSLNYYCTECEDLRTFNSDKEQGLRGIVVNKQVISIDCILQCNCGSVVHTWFLVEAEDDIRYQSPKVRILHFREKLTDCVRLQSEKYGEFSEWLEKARRAYRDELGSGAVIYLRKVYESITYSIANANNILLNKVNGKRRSFYEILQEVDKEHSIIPESFSANGYKLFSQLSEIIHGDGSEEDALEYFGALYTLVTSILDNVNKKEELKIAVQKFNWSTNNPSIN</sequence>
<organism evidence="1 2">
    <name type="scientific">Solibacillus palustris</name>
    <dbReference type="NCBI Taxonomy" id="2908203"/>
    <lineage>
        <taxon>Bacteria</taxon>
        <taxon>Bacillati</taxon>
        <taxon>Bacillota</taxon>
        <taxon>Bacilli</taxon>
        <taxon>Bacillales</taxon>
        <taxon>Caryophanaceae</taxon>
        <taxon>Solibacillus</taxon>
    </lineage>
</organism>
<dbReference type="RefSeq" id="WP_241370052.1">
    <property type="nucleotide sequence ID" value="NZ_JAKZFC010000005.1"/>
</dbReference>
<dbReference type="Proteomes" id="UP001316087">
    <property type="component" value="Unassembled WGS sequence"/>
</dbReference>
<proteinExistence type="predicted"/>
<gene>
    <name evidence="1" type="ORF">LZ480_13580</name>
</gene>
<dbReference type="EMBL" id="JAKZFC010000005">
    <property type="protein sequence ID" value="MCH7322907.1"/>
    <property type="molecule type" value="Genomic_DNA"/>
</dbReference>
<accession>A0ABS9UEZ1</accession>
<evidence type="ECO:0000313" key="1">
    <source>
        <dbReference type="EMBL" id="MCH7322907.1"/>
    </source>
</evidence>
<evidence type="ECO:0008006" key="3">
    <source>
        <dbReference type="Google" id="ProtNLM"/>
    </source>
</evidence>
<comment type="caution">
    <text evidence="1">The sequence shown here is derived from an EMBL/GenBank/DDBJ whole genome shotgun (WGS) entry which is preliminary data.</text>
</comment>
<name>A0ABS9UEZ1_9BACL</name>
<keyword evidence="2" id="KW-1185">Reference proteome</keyword>
<reference evidence="1 2" key="1">
    <citation type="submission" date="2022-03" db="EMBL/GenBank/DDBJ databases">
        <authorList>
            <person name="Jo J.-H."/>
            <person name="Im W.-T."/>
        </authorList>
    </citation>
    <scope>NUCLEOTIDE SEQUENCE [LARGE SCALE GENOMIC DNA]</scope>
    <source>
        <strain evidence="1 2">MA9</strain>
    </source>
</reference>